<sequence length="183" mass="21480">MKKKYIFKSERLGFRNWTKNDITEFAKINSDPEVMEHFPKLLNEKETSEFIDRLIDHYDRNGYNYFATEVIDSGEFIGFIGLAYQEYPSDFTPAVDIGWRLKKRAWGKGYATEGAKRCLEFAFEELNLDTIIATCTEQNSKSENVMEKIGMIKIGTFNHPKLKEYPEYEKCICYGTNKSTWNR</sequence>
<dbReference type="Proteomes" id="UP000829476">
    <property type="component" value="Chromosome"/>
</dbReference>
<dbReference type="InterPro" id="IPR000182">
    <property type="entry name" value="GNAT_dom"/>
</dbReference>
<evidence type="ECO:0000313" key="3">
    <source>
        <dbReference type="Proteomes" id="UP000829476"/>
    </source>
</evidence>
<dbReference type="PROSITE" id="PS51186">
    <property type="entry name" value="GNAT"/>
    <property type="match status" value="1"/>
</dbReference>
<evidence type="ECO:0000259" key="1">
    <source>
        <dbReference type="PROSITE" id="PS51186"/>
    </source>
</evidence>
<protein>
    <submittedName>
        <fullName evidence="2">GNAT family N-acetyltransferase</fullName>
    </submittedName>
</protein>
<feature type="domain" description="N-acetyltransferase" evidence="1">
    <location>
        <begin position="12"/>
        <end position="172"/>
    </location>
</feature>
<dbReference type="EMBL" id="CP094326">
    <property type="protein sequence ID" value="UNY99414.1"/>
    <property type="molecule type" value="Genomic_DNA"/>
</dbReference>
<proteinExistence type="predicted"/>
<dbReference type="Pfam" id="PF13302">
    <property type="entry name" value="Acetyltransf_3"/>
    <property type="match status" value="1"/>
</dbReference>
<dbReference type="SUPFAM" id="SSF55729">
    <property type="entry name" value="Acyl-CoA N-acyltransferases (Nat)"/>
    <property type="match status" value="1"/>
</dbReference>
<dbReference type="PANTHER" id="PTHR43792:SF1">
    <property type="entry name" value="N-ACETYLTRANSFERASE DOMAIN-CONTAINING PROTEIN"/>
    <property type="match status" value="1"/>
</dbReference>
<name>A0ABY3YPF1_9FLAO</name>
<dbReference type="InterPro" id="IPR016181">
    <property type="entry name" value="Acyl_CoA_acyltransferase"/>
</dbReference>
<dbReference type="RefSeq" id="WP_242937787.1">
    <property type="nucleotide sequence ID" value="NZ_CP094326.1"/>
</dbReference>
<dbReference type="PANTHER" id="PTHR43792">
    <property type="entry name" value="GNAT FAMILY, PUTATIVE (AFU_ORTHOLOGUE AFUA_3G00765)-RELATED-RELATED"/>
    <property type="match status" value="1"/>
</dbReference>
<dbReference type="InterPro" id="IPR051531">
    <property type="entry name" value="N-acetyltransferase"/>
</dbReference>
<gene>
    <name evidence="2" type="ORF">MQE36_03505</name>
</gene>
<organism evidence="2 3">
    <name type="scientific">Zhouia spongiae</name>
    <dbReference type="NCBI Taxonomy" id="2202721"/>
    <lineage>
        <taxon>Bacteria</taxon>
        <taxon>Pseudomonadati</taxon>
        <taxon>Bacteroidota</taxon>
        <taxon>Flavobacteriia</taxon>
        <taxon>Flavobacteriales</taxon>
        <taxon>Flavobacteriaceae</taxon>
        <taxon>Zhouia</taxon>
    </lineage>
</organism>
<keyword evidence="3" id="KW-1185">Reference proteome</keyword>
<reference evidence="2 3" key="1">
    <citation type="journal article" date="2018" name="Int. J. Syst. Evol. Microbiol.">
        <title>Zhouia spongiae sp. nov., isolated from a marine sponge.</title>
        <authorList>
            <person name="Zhuang L."/>
            <person name="Lin B."/>
            <person name="Qin F."/>
            <person name="Luo L."/>
        </authorList>
    </citation>
    <scope>NUCLEOTIDE SEQUENCE [LARGE SCALE GENOMIC DNA]</scope>
    <source>
        <strain evidence="2 3">HN-Y44</strain>
    </source>
</reference>
<accession>A0ABY3YPF1</accession>
<dbReference type="Gene3D" id="3.40.630.30">
    <property type="match status" value="1"/>
</dbReference>
<evidence type="ECO:0000313" key="2">
    <source>
        <dbReference type="EMBL" id="UNY99414.1"/>
    </source>
</evidence>